<name>A0A6P1M9P2_9BACT</name>
<protein>
    <submittedName>
        <fullName evidence="5">Substrate-binding domain-containing protein</fullName>
    </submittedName>
</protein>
<keyword evidence="6" id="KW-1185">Reference proteome</keyword>
<sequence>MRKGSRFNIALAMDYANPFVREAVAGIARYGFQRGDWRFYAPHGVPEVPLADLKRWKGDGVIGMLDRTAVSNLRKRGIAAVNIFGRFADLPESSVVVDNHALGRMAAEYLIGKGIRRFAITGRKMFGDSTLKYEGYISALADQGFQCLELKSRQAVSSIDAQLQKIDGEGPVGILATEDPVGRTVINACIDVGLRVPEDVAVLGINNDSFACEMLFPQMSSIELGAERIGWEAAQRLEHLMAGGAAPKEPTCIFPEKIVERHSTDLTAVSDKAVAAALRFIRENAHRPVQVDDVARAAHVGRRTLENRFRNLLQVSVHDAIRRERIQRACRLLKETDMLVEVLSESCGYATRERFNQAFRKETGTTPSAYRQKFRFA</sequence>
<dbReference type="Pfam" id="PF12833">
    <property type="entry name" value="HTH_18"/>
    <property type="match status" value="1"/>
</dbReference>
<dbReference type="KEGG" id="taer:GT409_04820"/>
<dbReference type="PANTHER" id="PTHR30146">
    <property type="entry name" value="LACI-RELATED TRANSCRIPTIONAL REPRESSOR"/>
    <property type="match status" value="1"/>
</dbReference>
<dbReference type="GO" id="GO:0003700">
    <property type="term" value="F:DNA-binding transcription factor activity"/>
    <property type="evidence" value="ECO:0007669"/>
    <property type="project" value="InterPro"/>
</dbReference>
<dbReference type="Gene3D" id="1.10.10.60">
    <property type="entry name" value="Homeodomain-like"/>
    <property type="match status" value="1"/>
</dbReference>
<dbReference type="InterPro" id="IPR046335">
    <property type="entry name" value="LacI/GalR-like_sensor"/>
</dbReference>
<dbReference type="PANTHER" id="PTHR30146:SF24">
    <property type="entry name" value="XYLOSE OPERON REGULATORY PROTEIN"/>
    <property type="match status" value="1"/>
</dbReference>
<dbReference type="SUPFAM" id="SSF46689">
    <property type="entry name" value="Homeodomain-like"/>
    <property type="match status" value="2"/>
</dbReference>
<dbReference type="EMBL" id="CP047593">
    <property type="protein sequence ID" value="QHI68798.1"/>
    <property type="molecule type" value="Genomic_DNA"/>
</dbReference>
<evidence type="ECO:0000313" key="6">
    <source>
        <dbReference type="Proteomes" id="UP000464954"/>
    </source>
</evidence>
<evidence type="ECO:0000256" key="1">
    <source>
        <dbReference type="ARBA" id="ARBA00023015"/>
    </source>
</evidence>
<dbReference type="AlphaFoldDB" id="A0A6P1M9P2"/>
<gene>
    <name evidence="5" type="ORF">GT409_04820</name>
</gene>
<keyword evidence="2" id="KW-0238">DNA-binding</keyword>
<dbReference type="GO" id="GO:0000976">
    <property type="term" value="F:transcription cis-regulatory region binding"/>
    <property type="evidence" value="ECO:0007669"/>
    <property type="project" value="TreeGrafter"/>
</dbReference>
<keyword evidence="1" id="KW-0805">Transcription regulation</keyword>
<proteinExistence type="predicted"/>
<evidence type="ECO:0000259" key="4">
    <source>
        <dbReference type="PROSITE" id="PS01124"/>
    </source>
</evidence>
<evidence type="ECO:0000313" key="5">
    <source>
        <dbReference type="EMBL" id="QHI68798.1"/>
    </source>
</evidence>
<dbReference type="Gene3D" id="3.40.50.2300">
    <property type="match status" value="2"/>
</dbReference>
<dbReference type="Proteomes" id="UP000464954">
    <property type="component" value="Chromosome"/>
</dbReference>
<dbReference type="InterPro" id="IPR028082">
    <property type="entry name" value="Peripla_BP_I"/>
</dbReference>
<organism evidence="5 6">
    <name type="scientific">Tichowtungia aerotolerans</name>
    <dbReference type="NCBI Taxonomy" id="2697043"/>
    <lineage>
        <taxon>Bacteria</taxon>
        <taxon>Pseudomonadati</taxon>
        <taxon>Kiritimatiellota</taxon>
        <taxon>Tichowtungiia</taxon>
        <taxon>Tichowtungiales</taxon>
        <taxon>Tichowtungiaceae</taxon>
        <taxon>Tichowtungia</taxon>
    </lineage>
</organism>
<dbReference type="InterPro" id="IPR018062">
    <property type="entry name" value="HTH_AraC-typ_CS"/>
</dbReference>
<dbReference type="RefSeq" id="WP_160627462.1">
    <property type="nucleotide sequence ID" value="NZ_CP047593.1"/>
</dbReference>
<dbReference type="SMART" id="SM00342">
    <property type="entry name" value="HTH_ARAC"/>
    <property type="match status" value="1"/>
</dbReference>
<dbReference type="PROSITE" id="PS00041">
    <property type="entry name" value="HTH_ARAC_FAMILY_1"/>
    <property type="match status" value="1"/>
</dbReference>
<reference evidence="5 6" key="1">
    <citation type="submission" date="2020-01" db="EMBL/GenBank/DDBJ databases">
        <title>Ponticoccus aerotolerans gen. nov., sp. nov., an anaerobic bacterium and proposal of Ponticoccusceae fam. nov., Ponticoccusles ord. nov. and Ponticoccuse classis nov. in the phylum Kiritimatiellaeota.</title>
        <authorList>
            <person name="Zhou L.Y."/>
            <person name="Du Z.J."/>
        </authorList>
    </citation>
    <scope>NUCLEOTIDE SEQUENCE [LARGE SCALE GENOMIC DNA]</scope>
    <source>
        <strain evidence="5 6">S-5007</strain>
    </source>
</reference>
<dbReference type="Pfam" id="PF13377">
    <property type="entry name" value="Peripla_BP_3"/>
    <property type="match status" value="1"/>
</dbReference>
<accession>A0A6P1M9P2</accession>
<keyword evidence="3" id="KW-0804">Transcription</keyword>
<dbReference type="PROSITE" id="PS01124">
    <property type="entry name" value="HTH_ARAC_FAMILY_2"/>
    <property type="match status" value="1"/>
</dbReference>
<evidence type="ECO:0000256" key="2">
    <source>
        <dbReference type="ARBA" id="ARBA00023125"/>
    </source>
</evidence>
<dbReference type="SUPFAM" id="SSF53822">
    <property type="entry name" value="Periplasmic binding protein-like I"/>
    <property type="match status" value="1"/>
</dbReference>
<dbReference type="InterPro" id="IPR009057">
    <property type="entry name" value="Homeodomain-like_sf"/>
</dbReference>
<dbReference type="InterPro" id="IPR018060">
    <property type="entry name" value="HTH_AraC"/>
</dbReference>
<evidence type="ECO:0000256" key="3">
    <source>
        <dbReference type="ARBA" id="ARBA00023163"/>
    </source>
</evidence>
<feature type="domain" description="HTH araC/xylS-type" evidence="4">
    <location>
        <begin position="275"/>
        <end position="373"/>
    </location>
</feature>